<keyword evidence="5" id="KW-0500">Molybdenum</keyword>
<dbReference type="PANTHER" id="PTHR19372:SF7">
    <property type="entry name" value="SULFITE OXIDASE, MITOCHONDRIAL"/>
    <property type="match status" value="1"/>
</dbReference>
<protein>
    <recommendedName>
        <fullName evidence="8">Sulfite oxidase</fullName>
        <ecNumber evidence="4">1.8.3.1</ecNumber>
    </recommendedName>
</protein>
<dbReference type="PRINTS" id="PR00407">
    <property type="entry name" value="EUMOPTERIN"/>
</dbReference>
<dbReference type="SUPFAM" id="SSF56524">
    <property type="entry name" value="Oxidoreductase molybdopterin-binding domain"/>
    <property type="match status" value="1"/>
</dbReference>
<dbReference type="InterPro" id="IPR014756">
    <property type="entry name" value="Ig_E-set"/>
</dbReference>
<evidence type="ECO:0000256" key="4">
    <source>
        <dbReference type="ARBA" id="ARBA00012505"/>
    </source>
</evidence>
<dbReference type="PANTHER" id="PTHR19372">
    <property type="entry name" value="SULFITE REDUCTASE"/>
    <property type="match status" value="1"/>
</dbReference>
<sequence>MYFLGASATRCVKWVRKIKVSEEESQSFWQQRDYKSFSPSVDWSNADFQSTPAIIDFPVQSVICVPEEGKQYPAGTEFVNLKGYALSGGGRGIIRVDVSSDGGETWHTADLEQATDQKLFKMWAWTLWSCRVPLDRTRSKDGHYQLVCKAIDYGYNSQPETSKGIWNFRGFLNNSWHRVNITVK</sequence>
<reference evidence="10 11" key="1">
    <citation type="submission" date="2018-11" db="EMBL/GenBank/DDBJ databases">
        <authorList>
            <consortium name="Pathogen Informatics"/>
        </authorList>
    </citation>
    <scope>NUCLEOTIDE SEQUENCE [LARGE SCALE GENOMIC DNA]</scope>
</reference>
<evidence type="ECO:0000256" key="8">
    <source>
        <dbReference type="ARBA" id="ARBA00070338"/>
    </source>
</evidence>
<evidence type="ECO:0000256" key="7">
    <source>
        <dbReference type="ARBA" id="ARBA00023002"/>
    </source>
</evidence>
<dbReference type="InterPro" id="IPR008335">
    <property type="entry name" value="Mopterin_OxRdtase_euk"/>
</dbReference>
<evidence type="ECO:0000313" key="10">
    <source>
        <dbReference type="EMBL" id="VDP08162.1"/>
    </source>
</evidence>
<dbReference type="EC" id="1.8.3.1" evidence="4"/>
<evidence type="ECO:0000256" key="5">
    <source>
        <dbReference type="ARBA" id="ARBA00022505"/>
    </source>
</evidence>
<feature type="domain" description="Moybdenum cofactor oxidoreductase dimerisation" evidence="9">
    <location>
        <begin position="53"/>
        <end position="183"/>
    </location>
</feature>
<dbReference type="Gene3D" id="2.60.40.650">
    <property type="match status" value="1"/>
</dbReference>
<dbReference type="GO" id="GO:0043546">
    <property type="term" value="F:molybdopterin cofactor binding"/>
    <property type="evidence" value="ECO:0007669"/>
    <property type="project" value="TreeGrafter"/>
</dbReference>
<dbReference type="GO" id="GO:0008482">
    <property type="term" value="F:sulfite oxidase activity"/>
    <property type="evidence" value="ECO:0007669"/>
    <property type="project" value="UniProtKB-EC"/>
</dbReference>
<evidence type="ECO:0000313" key="11">
    <source>
        <dbReference type="Proteomes" id="UP000270296"/>
    </source>
</evidence>
<evidence type="ECO:0000256" key="3">
    <source>
        <dbReference type="ARBA" id="ARBA00004971"/>
    </source>
</evidence>
<dbReference type="GO" id="GO:0005739">
    <property type="term" value="C:mitochondrion"/>
    <property type="evidence" value="ECO:0007669"/>
    <property type="project" value="TreeGrafter"/>
</dbReference>
<keyword evidence="11" id="KW-1185">Reference proteome</keyword>
<dbReference type="Gene3D" id="3.90.420.10">
    <property type="entry name" value="Oxidoreductase, molybdopterin-binding domain"/>
    <property type="match status" value="1"/>
</dbReference>
<dbReference type="Proteomes" id="UP000270296">
    <property type="component" value="Unassembled WGS sequence"/>
</dbReference>
<dbReference type="GO" id="GO:0020037">
    <property type="term" value="F:heme binding"/>
    <property type="evidence" value="ECO:0007669"/>
    <property type="project" value="TreeGrafter"/>
</dbReference>
<evidence type="ECO:0000259" key="9">
    <source>
        <dbReference type="Pfam" id="PF03404"/>
    </source>
</evidence>
<organism evidence="10 11">
    <name type="scientific">Soboliphyme baturini</name>
    <dbReference type="NCBI Taxonomy" id="241478"/>
    <lineage>
        <taxon>Eukaryota</taxon>
        <taxon>Metazoa</taxon>
        <taxon>Ecdysozoa</taxon>
        <taxon>Nematoda</taxon>
        <taxon>Enoplea</taxon>
        <taxon>Dorylaimia</taxon>
        <taxon>Dioctophymatida</taxon>
        <taxon>Dioctophymatoidea</taxon>
        <taxon>Soboliphymatidae</taxon>
        <taxon>Soboliphyme</taxon>
    </lineage>
</organism>
<dbReference type="FunFam" id="2.60.40.650:FF:000002">
    <property type="entry name" value="sulfite oxidase"/>
    <property type="match status" value="1"/>
</dbReference>
<dbReference type="InterPro" id="IPR005066">
    <property type="entry name" value="MoCF_OxRdtse_dimer"/>
</dbReference>
<dbReference type="AlphaFoldDB" id="A0A3P8A4M1"/>
<accession>A0A3P8A4M1</accession>
<keyword evidence="7" id="KW-0560">Oxidoreductase</keyword>
<dbReference type="GO" id="GO:0006790">
    <property type="term" value="P:sulfur compound metabolic process"/>
    <property type="evidence" value="ECO:0007669"/>
    <property type="project" value="TreeGrafter"/>
</dbReference>
<dbReference type="OrthoDB" id="10051395at2759"/>
<dbReference type="InterPro" id="IPR036374">
    <property type="entry name" value="OxRdtase_Mopterin-bd_sf"/>
</dbReference>
<proteinExistence type="predicted"/>
<dbReference type="EMBL" id="UZAM01009209">
    <property type="protein sequence ID" value="VDP08162.1"/>
    <property type="molecule type" value="Genomic_DNA"/>
</dbReference>
<keyword evidence="6" id="KW-0479">Metal-binding</keyword>
<comment type="pathway">
    <text evidence="2">Sulfur metabolism.</text>
</comment>
<evidence type="ECO:0000256" key="1">
    <source>
        <dbReference type="ARBA" id="ARBA00001924"/>
    </source>
</evidence>
<dbReference type="GO" id="GO:0030151">
    <property type="term" value="F:molybdenum ion binding"/>
    <property type="evidence" value="ECO:0007669"/>
    <property type="project" value="InterPro"/>
</dbReference>
<evidence type="ECO:0000256" key="2">
    <source>
        <dbReference type="ARBA" id="ARBA00004678"/>
    </source>
</evidence>
<evidence type="ECO:0000256" key="6">
    <source>
        <dbReference type="ARBA" id="ARBA00022723"/>
    </source>
</evidence>
<name>A0A3P8A4M1_9BILA</name>
<dbReference type="SUPFAM" id="SSF81296">
    <property type="entry name" value="E set domains"/>
    <property type="match status" value="1"/>
</dbReference>
<comment type="pathway">
    <text evidence="3">Energy metabolism; sulfur metabolism.</text>
</comment>
<dbReference type="Pfam" id="PF03404">
    <property type="entry name" value="Mo-co_dimer"/>
    <property type="match status" value="1"/>
</dbReference>
<gene>
    <name evidence="10" type="ORF">SBAD_LOCUS5736</name>
</gene>
<comment type="cofactor">
    <cofactor evidence="1">
        <name>Mo-molybdopterin</name>
        <dbReference type="ChEBI" id="CHEBI:71302"/>
    </cofactor>
</comment>